<feature type="binding site" evidence="6">
    <location>
        <position position="416"/>
    </location>
    <ligand>
        <name>Mg(2+)</name>
        <dbReference type="ChEBI" id="CHEBI:18420"/>
    </ligand>
</feature>
<feature type="site" description="Transition state stabilizer" evidence="6">
    <location>
        <position position="273"/>
    </location>
</feature>
<evidence type="ECO:0000256" key="6">
    <source>
        <dbReference type="HAMAP-Rule" id="MF_00020"/>
    </source>
</evidence>
<accession>A0A1I2TN96</accession>
<dbReference type="AlphaFoldDB" id="A0A1I2TN96"/>
<feature type="binding site" evidence="6">
    <location>
        <begin position="362"/>
        <end position="366"/>
    </location>
    <ligand>
        <name>ATP</name>
        <dbReference type="ChEBI" id="CHEBI:30616"/>
    </ligand>
</feature>
<dbReference type="HAMAP" id="MF_00020">
    <property type="entry name" value="Acetate_kinase"/>
    <property type="match status" value="1"/>
</dbReference>
<dbReference type="PRINTS" id="PR00471">
    <property type="entry name" value="ACETATEKNASE"/>
</dbReference>
<protein>
    <recommendedName>
        <fullName evidence="6">Acetate kinase</fullName>
        <ecNumber evidence="6">2.7.2.1</ecNumber>
    </recommendedName>
    <alternativeName>
        <fullName evidence="6">Acetokinase</fullName>
    </alternativeName>
</protein>
<dbReference type="InterPro" id="IPR023865">
    <property type="entry name" value="Aliphatic_acid_kinase_CS"/>
</dbReference>
<evidence type="ECO:0000313" key="9">
    <source>
        <dbReference type="EMBL" id="SFG63791.1"/>
    </source>
</evidence>
<dbReference type="InterPro" id="IPR000890">
    <property type="entry name" value="Aliphatic_acid_kin_short-chain"/>
</dbReference>
<proteinExistence type="inferred from homology"/>
<dbReference type="GO" id="GO:0008776">
    <property type="term" value="F:acetate kinase activity"/>
    <property type="evidence" value="ECO:0007669"/>
    <property type="project" value="UniProtKB-UniRule"/>
</dbReference>
<sequence>MNAPSTTPNSQPTPEAEVAGVPGVNGVPGESHFALVLNSGSSSIKFQVLDPLAATATSEPFVSGLVEQIGEPMGRITLKAGGEKYVLEEPIPDHAEGLRLSFDLMDQHGCGPTQVKIQAVGHRVVHGGILFSQPEIITDQIVDMIRDLIPLAPLHNPANIDGIEVARRILPDIPHVAVFDTGFFHSMPPAAALYAVNAEVAMQNGVRRYGFHGTSHEYVSQQVPGLLGLPERAVNQITLHLGNGASAAAIRGGEAVDTTMGMTPLAGLVMGTRSGDIDPGIIFHLYRTAGMSIDDIDELLNRKSGVKGLSGVNDFRELRAMIEDEDQDAWLAYNVYIHQLRKFIGAYMIALGRVNAITFTAGVGENDRFVRADALAGLEAFGIKLDPERNAAPNDGPREISTDDSAVKVFVVPTNEELAIAKYAVELAEKQ</sequence>
<dbReference type="GO" id="GO:0005737">
    <property type="term" value="C:cytoplasm"/>
    <property type="evidence" value="ECO:0007669"/>
    <property type="project" value="UniProtKB-SubCell"/>
</dbReference>
<keyword evidence="6" id="KW-0460">Magnesium</keyword>
<gene>
    <name evidence="6" type="primary">ackA</name>
    <name evidence="9" type="ORF">SAMN05660282_01486</name>
</gene>
<dbReference type="Proteomes" id="UP000199065">
    <property type="component" value="Unassembled WGS sequence"/>
</dbReference>
<organism evidence="9 10">
    <name type="scientific">Corynebacterium spheniscorum</name>
    <dbReference type="NCBI Taxonomy" id="185761"/>
    <lineage>
        <taxon>Bacteria</taxon>
        <taxon>Bacillati</taxon>
        <taxon>Actinomycetota</taxon>
        <taxon>Actinomycetes</taxon>
        <taxon>Mycobacteriales</taxon>
        <taxon>Corynebacteriaceae</taxon>
        <taxon>Corynebacterium</taxon>
    </lineage>
</organism>
<dbReference type="PANTHER" id="PTHR21060">
    <property type="entry name" value="ACETATE KINASE"/>
    <property type="match status" value="1"/>
</dbReference>
<comment type="subcellular location">
    <subcellularLocation>
        <location evidence="6">Cytoplasm</location>
    </subcellularLocation>
</comment>
<dbReference type="SUPFAM" id="SSF53067">
    <property type="entry name" value="Actin-like ATPase domain"/>
    <property type="match status" value="2"/>
</dbReference>
<evidence type="ECO:0000256" key="8">
    <source>
        <dbReference type="SAM" id="MobiDB-lite"/>
    </source>
</evidence>
<feature type="binding site" evidence="6">
    <location>
        <begin position="314"/>
        <end position="316"/>
    </location>
    <ligand>
        <name>ATP</name>
        <dbReference type="ChEBI" id="CHEBI:30616"/>
    </ligand>
</feature>
<dbReference type="NCBIfam" id="TIGR00016">
    <property type="entry name" value="ackA"/>
    <property type="match status" value="1"/>
</dbReference>
<feature type="compositionally biased region" description="Polar residues" evidence="8">
    <location>
        <begin position="1"/>
        <end position="13"/>
    </location>
</feature>
<feature type="compositionally biased region" description="Low complexity" evidence="8">
    <location>
        <begin position="15"/>
        <end position="24"/>
    </location>
</feature>
<feature type="active site" description="Proton donor/acceptor" evidence="6">
    <location>
        <position position="180"/>
    </location>
</feature>
<evidence type="ECO:0000313" key="10">
    <source>
        <dbReference type="Proteomes" id="UP000199065"/>
    </source>
</evidence>
<comment type="similarity">
    <text evidence="1 6 7">Belongs to the acetokinase family.</text>
</comment>
<evidence type="ECO:0000256" key="2">
    <source>
        <dbReference type="ARBA" id="ARBA00022679"/>
    </source>
</evidence>
<comment type="subunit">
    <text evidence="6">Homodimer.</text>
</comment>
<keyword evidence="4 6" id="KW-0418">Kinase</keyword>
<evidence type="ECO:0000256" key="1">
    <source>
        <dbReference type="ARBA" id="ARBA00008748"/>
    </source>
</evidence>
<dbReference type="PIRSF" id="PIRSF000722">
    <property type="entry name" value="Acetate_prop_kin"/>
    <property type="match status" value="1"/>
</dbReference>
<dbReference type="GO" id="GO:0000287">
    <property type="term" value="F:magnesium ion binding"/>
    <property type="evidence" value="ECO:0007669"/>
    <property type="project" value="UniProtKB-UniRule"/>
</dbReference>
<dbReference type="PANTHER" id="PTHR21060:SF15">
    <property type="entry name" value="ACETATE KINASE-RELATED"/>
    <property type="match status" value="1"/>
</dbReference>
<keyword evidence="6" id="KW-0479">Metal-binding</keyword>
<feature type="binding site" evidence="6">
    <location>
        <position position="45"/>
    </location>
    <ligand>
        <name>ATP</name>
        <dbReference type="ChEBI" id="CHEBI:30616"/>
    </ligand>
</feature>
<evidence type="ECO:0000256" key="3">
    <source>
        <dbReference type="ARBA" id="ARBA00022741"/>
    </source>
</evidence>
<feature type="binding site" evidence="6">
    <location>
        <position position="38"/>
    </location>
    <ligand>
        <name>Mg(2+)</name>
        <dbReference type="ChEBI" id="CHEBI:18420"/>
    </ligand>
</feature>
<comment type="cofactor">
    <cofactor evidence="6">
        <name>Mg(2+)</name>
        <dbReference type="ChEBI" id="CHEBI:18420"/>
    </cofactor>
    <cofactor evidence="6">
        <name>Mn(2+)</name>
        <dbReference type="ChEBI" id="CHEBI:29035"/>
    </cofactor>
    <text evidence="6">Mg(2+). Can also accept Mn(2+).</text>
</comment>
<dbReference type="EC" id="2.7.2.1" evidence="6"/>
<comment type="function">
    <text evidence="6">Catalyzes the formation of acetyl phosphate from acetate and ATP. Can also catalyze the reverse reaction.</text>
</comment>
<evidence type="ECO:0000256" key="5">
    <source>
        <dbReference type="ARBA" id="ARBA00022840"/>
    </source>
</evidence>
<keyword evidence="5 6" id="KW-0067">ATP-binding</keyword>
<keyword evidence="6" id="KW-0963">Cytoplasm</keyword>
<dbReference type="UniPathway" id="UPA00340">
    <property type="reaction ID" value="UER00458"/>
</dbReference>
<dbReference type="PROSITE" id="PS01076">
    <property type="entry name" value="ACETATE_KINASE_2"/>
    <property type="match status" value="1"/>
</dbReference>
<comment type="pathway">
    <text evidence="6">Metabolic intermediate biosynthesis; acetyl-CoA biosynthesis; acetyl-CoA from acetate: step 1/2.</text>
</comment>
<evidence type="ECO:0000256" key="7">
    <source>
        <dbReference type="RuleBase" id="RU003835"/>
    </source>
</evidence>
<dbReference type="GO" id="GO:0006085">
    <property type="term" value="P:acetyl-CoA biosynthetic process"/>
    <property type="evidence" value="ECO:0007669"/>
    <property type="project" value="UniProtKB-UniRule"/>
</dbReference>
<reference evidence="9 10" key="1">
    <citation type="submission" date="2016-10" db="EMBL/GenBank/DDBJ databases">
        <authorList>
            <person name="de Groot N.N."/>
        </authorList>
    </citation>
    <scope>NUCLEOTIDE SEQUENCE [LARGE SCALE GENOMIC DNA]</scope>
    <source>
        <strain>J11</strain>
        <strain evidence="10">PG 39</strain>
    </source>
</reference>
<feature type="region of interest" description="Disordered" evidence="8">
    <location>
        <begin position="1"/>
        <end position="24"/>
    </location>
</feature>
<dbReference type="InterPro" id="IPR004372">
    <property type="entry name" value="Ac/propionate_kinase"/>
</dbReference>
<dbReference type="InterPro" id="IPR043129">
    <property type="entry name" value="ATPase_NBD"/>
</dbReference>
<name>A0A1I2TN96_9CORY</name>
<dbReference type="GO" id="GO:0005524">
    <property type="term" value="F:ATP binding"/>
    <property type="evidence" value="ECO:0007669"/>
    <property type="project" value="UniProtKB-KW"/>
</dbReference>
<keyword evidence="2 6" id="KW-0808">Transferase</keyword>
<dbReference type="STRING" id="185761.SAMN05660282_01486"/>
<dbReference type="EMBL" id="FOPJ01000008">
    <property type="protein sequence ID" value="SFG63791.1"/>
    <property type="molecule type" value="Genomic_DNA"/>
</dbReference>
<evidence type="ECO:0000256" key="4">
    <source>
        <dbReference type="ARBA" id="ARBA00022777"/>
    </source>
</evidence>
<keyword evidence="10" id="KW-1185">Reference proteome</keyword>
<comment type="catalytic activity">
    <reaction evidence="6">
        <text>acetate + ATP = acetyl phosphate + ADP</text>
        <dbReference type="Rhea" id="RHEA:11352"/>
        <dbReference type="ChEBI" id="CHEBI:22191"/>
        <dbReference type="ChEBI" id="CHEBI:30089"/>
        <dbReference type="ChEBI" id="CHEBI:30616"/>
        <dbReference type="ChEBI" id="CHEBI:456216"/>
        <dbReference type="EC" id="2.7.2.1"/>
    </reaction>
</comment>
<dbReference type="GO" id="GO:0006083">
    <property type="term" value="P:acetate metabolic process"/>
    <property type="evidence" value="ECO:0007669"/>
    <property type="project" value="TreeGrafter"/>
</dbReference>
<dbReference type="PROSITE" id="PS01075">
    <property type="entry name" value="ACETATE_KINASE_1"/>
    <property type="match status" value="1"/>
</dbReference>
<dbReference type="Gene3D" id="3.30.420.40">
    <property type="match status" value="2"/>
</dbReference>
<keyword evidence="3 6" id="KW-0547">Nucleotide-binding</keyword>
<feature type="binding site" evidence="6">
    <location>
        <begin position="240"/>
        <end position="244"/>
    </location>
    <ligand>
        <name>ATP</name>
        <dbReference type="ChEBI" id="CHEBI:30616"/>
    </ligand>
</feature>
<dbReference type="Pfam" id="PF00871">
    <property type="entry name" value="Acetate_kinase"/>
    <property type="match status" value="1"/>
</dbReference>
<feature type="site" description="Transition state stabilizer" evidence="6">
    <location>
        <position position="212"/>
    </location>
</feature>
<dbReference type="CDD" id="cd24010">
    <property type="entry name" value="ASKHA_NBD_AcK_PK"/>
    <property type="match status" value="1"/>
</dbReference>
<feature type="binding site" evidence="6">
    <location>
        <position position="123"/>
    </location>
    <ligand>
        <name>substrate</name>
    </ligand>
</feature>